<protein>
    <submittedName>
        <fullName evidence="1">Uncharacterized protein</fullName>
    </submittedName>
</protein>
<accession>A0A1S0TP35</accession>
<dbReference type="AlphaFoldDB" id="A0A1S0TP35"/>
<organism evidence="1">
    <name type="scientific">Loa loa</name>
    <name type="common">Eye worm</name>
    <name type="synonym">Filaria loa</name>
    <dbReference type="NCBI Taxonomy" id="7209"/>
    <lineage>
        <taxon>Eukaryota</taxon>
        <taxon>Metazoa</taxon>
        <taxon>Ecdysozoa</taxon>
        <taxon>Nematoda</taxon>
        <taxon>Chromadorea</taxon>
        <taxon>Rhabditida</taxon>
        <taxon>Spirurina</taxon>
        <taxon>Spiruromorpha</taxon>
        <taxon>Filarioidea</taxon>
        <taxon>Onchocercidae</taxon>
        <taxon>Loa</taxon>
    </lineage>
</organism>
<dbReference type="RefSeq" id="XP_003147080.1">
    <property type="nucleotide sequence ID" value="XM_003147032.1"/>
</dbReference>
<dbReference type="KEGG" id="loa:LOAG_11514"/>
<dbReference type="EMBL" id="JH712139">
    <property type="protein sequence ID" value="EFO16991.1"/>
    <property type="molecule type" value="Genomic_DNA"/>
</dbReference>
<dbReference type="InParanoid" id="A0A1S0TP35"/>
<proteinExistence type="predicted"/>
<evidence type="ECO:0000313" key="1">
    <source>
        <dbReference type="EMBL" id="EFO16991.1"/>
    </source>
</evidence>
<name>A0A1S0TP35_LOALO</name>
<dbReference type="GeneID" id="9948969"/>
<reference evidence="1" key="1">
    <citation type="submission" date="2012-04" db="EMBL/GenBank/DDBJ databases">
        <title>The Genome Sequence of Loa loa.</title>
        <authorList>
            <consortium name="The Broad Institute Genome Sequencing Platform"/>
            <consortium name="Broad Institute Genome Sequencing Center for Infectious Disease"/>
            <person name="Nutman T.B."/>
            <person name="Fink D.L."/>
            <person name="Russ C."/>
            <person name="Young S."/>
            <person name="Zeng Q."/>
            <person name="Gargeya S."/>
            <person name="Alvarado L."/>
            <person name="Berlin A."/>
            <person name="Chapman S.B."/>
            <person name="Chen Z."/>
            <person name="Freedman E."/>
            <person name="Gellesch M."/>
            <person name="Goldberg J."/>
            <person name="Griggs A."/>
            <person name="Gujja S."/>
            <person name="Heilman E.R."/>
            <person name="Heiman D."/>
            <person name="Howarth C."/>
            <person name="Mehta T."/>
            <person name="Neiman D."/>
            <person name="Pearson M."/>
            <person name="Roberts A."/>
            <person name="Saif S."/>
            <person name="Shea T."/>
            <person name="Shenoy N."/>
            <person name="Sisk P."/>
            <person name="Stolte C."/>
            <person name="Sykes S."/>
            <person name="White J."/>
            <person name="Yandava C."/>
            <person name="Haas B."/>
            <person name="Henn M.R."/>
            <person name="Nusbaum C."/>
            <person name="Birren B."/>
        </authorList>
    </citation>
    <scope>NUCLEOTIDE SEQUENCE [LARGE SCALE GENOMIC DNA]</scope>
</reference>
<gene>
    <name evidence="1" type="ORF">LOAG_11514</name>
</gene>
<sequence>MSYTFPHLGHDYTLENKVSEKSFLVLKAVSSRVLKTAFKTRKILRIFVKNFLPLGMSPIGLCQDFKQLTTLSPVSDTDTDSLRKSLNKFYIFLVFPLEKSILFGVSNRPYRGLLEYIREACTPRRHFMLSIDNPVMENKYVEGSC</sequence>
<dbReference type="CTD" id="9948969"/>